<feature type="active site" description="Proton donor/acceptor" evidence="17">
    <location>
        <position position="385"/>
    </location>
</feature>
<dbReference type="CDD" id="cd03860">
    <property type="entry name" value="M14_CP_A-B_like"/>
    <property type="match status" value="1"/>
</dbReference>
<dbReference type="InterPro" id="IPR057246">
    <property type="entry name" value="CARBOXYPEPT_ZN_1"/>
</dbReference>
<keyword evidence="15" id="KW-1015">Disulfide bond</keyword>
<evidence type="ECO:0000256" key="14">
    <source>
        <dbReference type="ARBA" id="ARBA00023145"/>
    </source>
</evidence>
<evidence type="ECO:0000313" key="20">
    <source>
        <dbReference type="EMBL" id="EZF73775.1"/>
    </source>
</evidence>
<dbReference type="InterPro" id="IPR036990">
    <property type="entry name" value="M14A-like_propep"/>
</dbReference>
<evidence type="ECO:0000256" key="16">
    <source>
        <dbReference type="ARBA" id="ARBA00081330"/>
    </source>
</evidence>
<dbReference type="Gene3D" id="3.40.630.10">
    <property type="entry name" value="Zn peptidases"/>
    <property type="match status" value="1"/>
</dbReference>
<dbReference type="MEROPS" id="M14.014"/>
<dbReference type="InterPro" id="IPR000834">
    <property type="entry name" value="Peptidase_M14"/>
</dbReference>
<evidence type="ECO:0000256" key="3">
    <source>
        <dbReference type="ARBA" id="ARBA00004613"/>
    </source>
</evidence>
<dbReference type="PROSITE" id="PS00132">
    <property type="entry name" value="CARBOXYPEPT_ZN_1"/>
    <property type="match status" value="1"/>
</dbReference>
<dbReference type="InterPro" id="IPR003146">
    <property type="entry name" value="M14A_act_pep"/>
</dbReference>
<dbReference type="SMR" id="A0A022XSS0"/>
<dbReference type="SMART" id="SM00631">
    <property type="entry name" value="Zn_pept"/>
    <property type="match status" value="1"/>
</dbReference>
<dbReference type="SUPFAM" id="SSF53187">
    <property type="entry name" value="Zn-dependent exopeptidases"/>
    <property type="match status" value="1"/>
</dbReference>
<dbReference type="PROSITE" id="PS52035">
    <property type="entry name" value="PEPTIDASE_M14"/>
    <property type="match status" value="1"/>
</dbReference>
<evidence type="ECO:0000256" key="6">
    <source>
        <dbReference type="ARBA" id="ARBA00022645"/>
    </source>
</evidence>
<keyword evidence="14" id="KW-0865">Zymogen</keyword>
<feature type="domain" description="Peptidase M14" evidence="19">
    <location>
        <begin position="119"/>
        <end position="419"/>
    </location>
</feature>
<evidence type="ECO:0000256" key="5">
    <source>
        <dbReference type="ARBA" id="ARBA00022525"/>
    </source>
</evidence>
<dbReference type="AlphaFoldDB" id="A0A022XSS0"/>
<dbReference type="HOGENOM" id="CLU_019326_1_1_1"/>
<dbReference type="OrthoDB" id="3626597at2759"/>
<dbReference type="Pfam" id="PF02244">
    <property type="entry name" value="Propep_M14"/>
    <property type="match status" value="1"/>
</dbReference>
<evidence type="ECO:0000256" key="9">
    <source>
        <dbReference type="ARBA" id="ARBA00022729"/>
    </source>
</evidence>
<evidence type="ECO:0000256" key="18">
    <source>
        <dbReference type="SAM" id="SignalP"/>
    </source>
</evidence>
<proteinExistence type="inferred from homology"/>
<evidence type="ECO:0000256" key="17">
    <source>
        <dbReference type="PROSITE-ProRule" id="PRU01379"/>
    </source>
</evidence>
<evidence type="ECO:0000259" key="19">
    <source>
        <dbReference type="PROSITE" id="PS52035"/>
    </source>
</evidence>
<sequence>MRSVLSLALLAANVVTAAVVSPFDYSGYKVIRVPTQKDNVKEVQRVITDLNLDTWKYPKSEGQNADIVVPPSQISSFMERISGMNIEMMHEDLGLSIRNETSFEAYSAGYAPDINWFKSYHSYQDHLSYLQDLQGLFRTRSEYVDAGKSHEGRTIPALHIWGSGGKNSKPAIIFHGTIHAREWITTMVTEYMAWSFLSQYNKNADITSIVDNFDIWIFPIVNPDGFAFTQTSNRLWRKNRQPNPNARCPGRDLNRNYPYQWVGPGSSSNPCSDTYRGAQPGDGTEIKVHIANMKKIAANKGIAMFVDWHSYGQLFMSPYGYSCTARPPTDARHQELSRIFAQALKAVHGTPYKTGPICNTIYQVNGDSVDYALEVLKVKLSLTAELRDTGARGFVLPADQIIPSGEETLAGTVAMLKAVIQG</sequence>
<evidence type="ECO:0000256" key="1">
    <source>
        <dbReference type="ARBA" id="ARBA00001947"/>
    </source>
</evidence>
<keyword evidence="10" id="KW-0378">Hydrolase</keyword>
<evidence type="ECO:0000256" key="7">
    <source>
        <dbReference type="ARBA" id="ARBA00022670"/>
    </source>
</evidence>
<dbReference type="GO" id="GO:0004181">
    <property type="term" value="F:metallocarboxypeptidase activity"/>
    <property type="evidence" value="ECO:0007669"/>
    <property type="project" value="InterPro"/>
</dbReference>
<keyword evidence="5" id="KW-0964">Secreted</keyword>
<keyword evidence="12" id="KW-0843">Virulence</keyword>
<keyword evidence="13" id="KW-0482">Metalloprotease</keyword>
<dbReference type="Pfam" id="PF00246">
    <property type="entry name" value="Peptidase_M14"/>
    <property type="match status" value="1"/>
</dbReference>
<evidence type="ECO:0000256" key="12">
    <source>
        <dbReference type="ARBA" id="ARBA00023026"/>
    </source>
</evidence>
<keyword evidence="21" id="KW-1185">Reference proteome</keyword>
<evidence type="ECO:0000256" key="8">
    <source>
        <dbReference type="ARBA" id="ARBA00022723"/>
    </source>
</evidence>
<comment type="subcellular location">
    <subcellularLocation>
        <location evidence="3">Secreted</location>
    </subcellularLocation>
</comment>
<dbReference type="Proteomes" id="UP000023623">
    <property type="component" value="Unassembled WGS sequence"/>
</dbReference>
<feature type="signal peptide" evidence="18">
    <location>
        <begin position="1"/>
        <end position="17"/>
    </location>
</feature>
<dbReference type="EMBL" id="KK208855">
    <property type="protein sequence ID" value="EZF73775.1"/>
    <property type="molecule type" value="Genomic_DNA"/>
</dbReference>
<dbReference type="SUPFAM" id="SSF54897">
    <property type="entry name" value="Protease propeptides/inhibitors"/>
    <property type="match status" value="1"/>
</dbReference>
<keyword evidence="7" id="KW-0645">Protease</keyword>
<gene>
    <name evidence="20" type="ORF">H105_04421</name>
</gene>
<evidence type="ECO:0000313" key="21">
    <source>
        <dbReference type="Proteomes" id="UP000023623"/>
    </source>
</evidence>
<evidence type="ECO:0000256" key="10">
    <source>
        <dbReference type="ARBA" id="ARBA00022801"/>
    </source>
</evidence>
<keyword evidence="11" id="KW-0862">Zinc</keyword>
<evidence type="ECO:0000256" key="11">
    <source>
        <dbReference type="ARBA" id="ARBA00022833"/>
    </source>
</evidence>
<keyword evidence="9 18" id="KW-0732">Signal</keyword>
<dbReference type="GO" id="GO:0008270">
    <property type="term" value="F:zinc ion binding"/>
    <property type="evidence" value="ECO:0007669"/>
    <property type="project" value="InterPro"/>
</dbReference>
<keyword evidence="6 20" id="KW-0121">Carboxypeptidase</keyword>
<evidence type="ECO:0000256" key="4">
    <source>
        <dbReference type="ARBA" id="ARBA00005988"/>
    </source>
</evidence>
<dbReference type="FunFam" id="3.40.630.10:FF:000040">
    <property type="entry name" value="zinc carboxypeptidase"/>
    <property type="match status" value="1"/>
</dbReference>
<dbReference type="PANTHER" id="PTHR11705:SF143">
    <property type="entry name" value="SLL0236 PROTEIN"/>
    <property type="match status" value="1"/>
</dbReference>
<feature type="chain" id="PRO_5001509231" description="Carboxypeptidase M14A" evidence="18">
    <location>
        <begin position="18"/>
        <end position="422"/>
    </location>
</feature>
<evidence type="ECO:0000256" key="15">
    <source>
        <dbReference type="ARBA" id="ARBA00023157"/>
    </source>
</evidence>
<dbReference type="Gene3D" id="3.30.70.340">
    <property type="entry name" value="Metallocarboxypeptidase-like"/>
    <property type="match status" value="1"/>
</dbReference>
<comment type="function">
    <text evidence="2">Extracellular metalloprotease that contributes to pathogenicity.</text>
</comment>
<dbReference type="PANTHER" id="PTHR11705">
    <property type="entry name" value="PROTEASE FAMILY M14 CARBOXYPEPTIDASE A,B"/>
    <property type="match status" value="1"/>
</dbReference>
<protein>
    <recommendedName>
        <fullName evidence="16">Carboxypeptidase M14A</fullName>
    </recommendedName>
</protein>
<evidence type="ECO:0000256" key="2">
    <source>
        <dbReference type="ARBA" id="ARBA00003091"/>
    </source>
</evidence>
<comment type="similarity">
    <text evidence="4 17">Belongs to the peptidase M14 family.</text>
</comment>
<reference evidence="20 21" key="1">
    <citation type="submission" date="2014-02" db="EMBL/GenBank/DDBJ databases">
        <title>The Genome Sequence of Trichophyton rubrum (morphotype soudanense) CBS 452.61.</title>
        <authorList>
            <consortium name="The Broad Institute Genomics Platform"/>
            <person name="Cuomo C.A."/>
            <person name="White T.C."/>
            <person name="Graser Y."/>
            <person name="Martinez-Rossi N."/>
            <person name="Heitman J."/>
            <person name="Young S.K."/>
            <person name="Zeng Q."/>
            <person name="Gargeya S."/>
            <person name="Abouelleil A."/>
            <person name="Alvarado L."/>
            <person name="Chapman S.B."/>
            <person name="Gainer-Dewar J."/>
            <person name="Goldberg J."/>
            <person name="Griggs A."/>
            <person name="Gujja S."/>
            <person name="Hansen M."/>
            <person name="Howarth C."/>
            <person name="Imamovic A."/>
            <person name="Larimer J."/>
            <person name="Martinez D."/>
            <person name="Murphy C."/>
            <person name="Pearson M.D."/>
            <person name="Persinoti G."/>
            <person name="Poon T."/>
            <person name="Priest M."/>
            <person name="Roberts A.D."/>
            <person name="Saif S."/>
            <person name="Shea T.D."/>
            <person name="Sykes S.N."/>
            <person name="Wortman J."/>
            <person name="Nusbaum C."/>
            <person name="Birren B."/>
        </authorList>
    </citation>
    <scope>NUCLEOTIDE SEQUENCE [LARGE SCALE GENOMIC DNA]</scope>
    <source>
        <strain evidence="20 21">CBS 452.61</strain>
    </source>
</reference>
<evidence type="ECO:0000256" key="13">
    <source>
        <dbReference type="ARBA" id="ARBA00023049"/>
    </source>
</evidence>
<comment type="cofactor">
    <cofactor evidence="1">
        <name>Zn(2+)</name>
        <dbReference type="ChEBI" id="CHEBI:29105"/>
    </cofactor>
</comment>
<dbReference type="GO" id="GO:0005576">
    <property type="term" value="C:extracellular region"/>
    <property type="evidence" value="ECO:0007669"/>
    <property type="project" value="UniProtKB-SubCell"/>
</dbReference>
<dbReference type="PRINTS" id="PR00765">
    <property type="entry name" value="CRBOXYPTASEA"/>
</dbReference>
<organism evidence="20 21">
    <name type="scientific">Trichophyton soudanense CBS 452.61</name>
    <dbReference type="NCBI Taxonomy" id="1215331"/>
    <lineage>
        <taxon>Eukaryota</taxon>
        <taxon>Fungi</taxon>
        <taxon>Dikarya</taxon>
        <taxon>Ascomycota</taxon>
        <taxon>Pezizomycotina</taxon>
        <taxon>Eurotiomycetes</taxon>
        <taxon>Eurotiomycetidae</taxon>
        <taxon>Onygenales</taxon>
        <taxon>Arthrodermataceae</taxon>
        <taxon>Trichophyton</taxon>
    </lineage>
</organism>
<name>A0A022XSS0_TRISD</name>
<accession>A0A022XSS0</accession>
<dbReference type="GO" id="GO:0006508">
    <property type="term" value="P:proteolysis"/>
    <property type="evidence" value="ECO:0007669"/>
    <property type="project" value="UniProtKB-KW"/>
</dbReference>
<keyword evidence="8" id="KW-0479">Metal-binding</keyword>